<name>A0A1L9U063_9EURO</name>
<keyword evidence="1" id="KW-1133">Transmembrane helix</keyword>
<proteinExistence type="predicted"/>
<organism evidence="2 3">
    <name type="scientific">Aspergillus sydowii CBS 593.65</name>
    <dbReference type="NCBI Taxonomy" id="1036612"/>
    <lineage>
        <taxon>Eukaryota</taxon>
        <taxon>Fungi</taxon>
        <taxon>Dikarya</taxon>
        <taxon>Ascomycota</taxon>
        <taxon>Pezizomycotina</taxon>
        <taxon>Eurotiomycetes</taxon>
        <taxon>Eurotiomycetidae</taxon>
        <taxon>Eurotiales</taxon>
        <taxon>Aspergillaceae</taxon>
        <taxon>Aspergillus</taxon>
        <taxon>Aspergillus subgen. Nidulantes</taxon>
    </lineage>
</organism>
<keyword evidence="3" id="KW-1185">Reference proteome</keyword>
<dbReference type="VEuPathDB" id="FungiDB:ASPSYDRAFT_371453"/>
<gene>
    <name evidence="2" type="ORF">ASPSYDRAFT_371453</name>
</gene>
<reference evidence="3" key="1">
    <citation type="journal article" date="2017" name="Genome Biol.">
        <title>Comparative genomics reveals high biological diversity and specific adaptations in the industrially and medically important fungal genus Aspergillus.</title>
        <authorList>
            <person name="de Vries R.P."/>
            <person name="Riley R."/>
            <person name="Wiebenga A."/>
            <person name="Aguilar-Osorio G."/>
            <person name="Amillis S."/>
            <person name="Uchima C.A."/>
            <person name="Anderluh G."/>
            <person name="Asadollahi M."/>
            <person name="Askin M."/>
            <person name="Barry K."/>
            <person name="Battaglia E."/>
            <person name="Bayram O."/>
            <person name="Benocci T."/>
            <person name="Braus-Stromeyer S.A."/>
            <person name="Caldana C."/>
            <person name="Canovas D."/>
            <person name="Cerqueira G.C."/>
            <person name="Chen F."/>
            <person name="Chen W."/>
            <person name="Choi C."/>
            <person name="Clum A."/>
            <person name="Dos Santos R.A."/>
            <person name="Damasio A.R."/>
            <person name="Diallinas G."/>
            <person name="Emri T."/>
            <person name="Fekete E."/>
            <person name="Flipphi M."/>
            <person name="Freyberg S."/>
            <person name="Gallo A."/>
            <person name="Gournas C."/>
            <person name="Habgood R."/>
            <person name="Hainaut M."/>
            <person name="Harispe M.L."/>
            <person name="Henrissat B."/>
            <person name="Hilden K.S."/>
            <person name="Hope R."/>
            <person name="Hossain A."/>
            <person name="Karabika E."/>
            <person name="Karaffa L."/>
            <person name="Karanyi Z."/>
            <person name="Krasevec N."/>
            <person name="Kuo A."/>
            <person name="Kusch H."/>
            <person name="LaButti K."/>
            <person name="Lagendijk E.L."/>
            <person name="Lapidus A."/>
            <person name="Levasseur A."/>
            <person name="Lindquist E."/>
            <person name="Lipzen A."/>
            <person name="Logrieco A.F."/>
            <person name="MacCabe A."/>
            <person name="Maekelae M.R."/>
            <person name="Malavazi I."/>
            <person name="Melin P."/>
            <person name="Meyer V."/>
            <person name="Mielnichuk N."/>
            <person name="Miskei M."/>
            <person name="Molnar A.P."/>
            <person name="Mule G."/>
            <person name="Ngan C.Y."/>
            <person name="Orejas M."/>
            <person name="Orosz E."/>
            <person name="Ouedraogo J.P."/>
            <person name="Overkamp K.M."/>
            <person name="Park H.-S."/>
            <person name="Perrone G."/>
            <person name="Piumi F."/>
            <person name="Punt P.J."/>
            <person name="Ram A.F."/>
            <person name="Ramon A."/>
            <person name="Rauscher S."/>
            <person name="Record E."/>
            <person name="Riano-Pachon D.M."/>
            <person name="Robert V."/>
            <person name="Roehrig J."/>
            <person name="Ruller R."/>
            <person name="Salamov A."/>
            <person name="Salih N.S."/>
            <person name="Samson R.A."/>
            <person name="Sandor E."/>
            <person name="Sanguinetti M."/>
            <person name="Schuetze T."/>
            <person name="Sepcic K."/>
            <person name="Shelest E."/>
            <person name="Sherlock G."/>
            <person name="Sophianopoulou V."/>
            <person name="Squina F.M."/>
            <person name="Sun H."/>
            <person name="Susca A."/>
            <person name="Todd R.B."/>
            <person name="Tsang A."/>
            <person name="Unkles S.E."/>
            <person name="van de Wiele N."/>
            <person name="van Rossen-Uffink D."/>
            <person name="Oliveira J.V."/>
            <person name="Vesth T.C."/>
            <person name="Visser J."/>
            <person name="Yu J.-H."/>
            <person name="Zhou M."/>
            <person name="Andersen M.R."/>
            <person name="Archer D.B."/>
            <person name="Baker S.E."/>
            <person name="Benoit I."/>
            <person name="Brakhage A.A."/>
            <person name="Braus G.H."/>
            <person name="Fischer R."/>
            <person name="Frisvad J.C."/>
            <person name="Goldman G.H."/>
            <person name="Houbraken J."/>
            <person name="Oakley B."/>
            <person name="Pocsi I."/>
            <person name="Scazzocchio C."/>
            <person name="Seiboth B."/>
            <person name="vanKuyk P.A."/>
            <person name="Wortman J."/>
            <person name="Dyer P.S."/>
            <person name="Grigoriev I.V."/>
        </authorList>
    </citation>
    <scope>NUCLEOTIDE SEQUENCE [LARGE SCALE GENOMIC DNA]</scope>
    <source>
        <strain evidence="3">CBS 593.65</strain>
    </source>
</reference>
<dbReference type="GeneID" id="63761577"/>
<feature type="transmembrane region" description="Helical" evidence="1">
    <location>
        <begin position="20"/>
        <end position="39"/>
    </location>
</feature>
<dbReference type="Proteomes" id="UP000184356">
    <property type="component" value="Unassembled WGS sequence"/>
</dbReference>
<evidence type="ECO:0000313" key="2">
    <source>
        <dbReference type="EMBL" id="OJJ65090.1"/>
    </source>
</evidence>
<evidence type="ECO:0000256" key="1">
    <source>
        <dbReference type="SAM" id="Phobius"/>
    </source>
</evidence>
<protein>
    <submittedName>
        <fullName evidence="2">Uncharacterized protein</fullName>
    </submittedName>
</protein>
<dbReference type="EMBL" id="KV878582">
    <property type="protein sequence ID" value="OJJ65090.1"/>
    <property type="molecule type" value="Genomic_DNA"/>
</dbReference>
<feature type="transmembrane region" description="Helical" evidence="1">
    <location>
        <begin position="59"/>
        <end position="76"/>
    </location>
</feature>
<sequence length="83" mass="9924">MAATLELKDRILFRNQNNRWNTGNFSHIIVFLPILTITNSSQAWDHQGPRHAARYGYEIRIYTRLLAYAMGWLYIFREKFGYL</sequence>
<accession>A0A1L9U063</accession>
<keyword evidence="1" id="KW-0812">Transmembrane</keyword>
<evidence type="ECO:0000313" key="3">
    <source>
        <dbReference type="Proteomes" id="UP000184356"/>
    </source>
</evidence>
<keyword evidence="1" id="KW-0472">Membrane</keyword>
<dbReference type="RefSeq" id="XP_040708896.1">
    <property type="nucleotide sequence ID" value="XM_040845504.1"/>
</dbReference>
<dbReference type="AlphaFoldDB" id="A0A1L9U063"/>